<dbReference type="Proteomes" id="UP000316095">
    <property type="component" value="Unassembled WGS sequence"/>
</dbReference>
<accession>A0A5C5XFD7</accession>
<evidence type="ECO:0000256" key="2">
    <source>
        <dbReference type="SAM" id="Phobius"/>
    </source>
</evidence>
<dbReference type="AlphaFoldDB" id="A0A5C5XFD7"/>
<dbReference type="InterPro" id="IPR012902">
    <property type="entry name" value="N_methyl_site"/>
</dbReference>
<reference evidence="3 4" key="1">
    <citation type="submission" date="2019-02" db="EMBL/GenBank/DDBJ databases">
        <title>Deep-cultivation of Planctomycetes and their phenomic and genomic characterization uncovers novel biology.</title>
        <authorList>
            <person name="Wiegand S."/>
            <person name="Jogler M."/>
            <person name="Boedeker C."/>
            <person name="Pinto D."/>
            <person name="Vollmers J."/>
            <person name="Rivas-Marin E."/>
            <person name="Kohn T."/>
            <person name="Peeters S.H."/>
            <person name="Heuer A."/>
            <person name="Rast P."/>
            <person name="Oberbeckmann S."/>
            <person name="Bunk B."/>
            <person name="Jeske O."/>
            <person name="Meyerdierks A."/>
            <person name="Storesund J.E."/>
            <person name="Kallscheuer N."/>
            <person name="Luecker S."/>
            <person name="Lage O.M."/>
            <person name="Pohl T."/>
            <person name="Merkel B.J."/>
            <person name="Hornburger P."/>
            <person name="Mueller R.-W."/>
            <person name="Bruemmer F."/>
            <person name="Labrenz M."/>
            <person name="Spormann A.M."/>
            <person name="Op Den Camp H."/>
            <person name="Overmann J."/>
            <person name="Amann R."/>
            <person name="Jetten M.S.M."/>
            <person name="Mascher T."/>
            <person name="Medema M.H."/>
            <person name="Devos D.P."/>
            <person name="Kaster A.-K."/>
            <person name="Ovreas L."/>
            <person name="Rohde M."/>
            <person name="Galperin M.Y."/>
            <person name="Jogler C."/>
        </authorList>
    </citation>
    <scope>NUCLEOTIDE SEQUENCE [LARGE SCALE GENOMIC DNA]</scope>
    <source>
        <strain evidence="3 4">Pan54</strain>
    </source>
</reference>
<gene>
    <name evidence="3" type="ORF">Pan54_25530</name>
</gene>
<name>A0A5C5XFD7_9PLAN</name>
<feature type="region of interest" description="Disordered" evidence="1">
    <location>
        <begin position="178"/>
        <end position="203"/>
    </location>
</feature>
<sequence>MGFTQKRIVIMLNSNQDNLFIPVADHGRRDHGGNVDVTRRSGFTLTEMLVAVGLLLVIMLIFSQIFSLAVTAMTRQKGLANNDQRARTAFTVLDADLKRMSYRSVPGQGGVVPLVPGLRYNGEASATEQQGYIYYSENDPNLDTDDVLQFTVDASVTGKYPGAQRYAGQNVLPYYGRGASLDNNTGRRDQPDWDDGTPGDNVGSSEQAEVAYFLRNGTLYRRVCLLRNNKVGVPINMAQFDQGNQTALAQPGYLPSSQFDDGGTFKDIPFDMMRSFPAAGNFYTSFDYSAHYATSPYDAIISTIVTNVAPPTYGTPLAVFHGSLSNSATDNWPLGVPHFRFGFNNDTNTNPNMRGRPREYIAGTLGTAFHGRYTHEETSNLSFKYPQTLTGNVFAKDDFDIATFRATGRVPAFANGSRRGADILMSNVHSFDVQVWDANAFGGVGGFVNIGDGNSVDFAPAARLNGGSTGYGSIDGIDDGNPVATNGNNVLDTWHSVADINTTLGLQPVGTGQAPFVPKLITTTIDDWMLNTTYNVGDIVVPSNAYRTNPANNYSRVNRAVYYRCVFSDDGAGNPGQSDATELANWPTDVLVGPIAEANGEIQWQIVDNRKPIRALRVIIRFIDPLSRQLRQVTMVHSLNEDDI</sequence>
<dbReference type="OrthoDB" id="231157at2"/>
<keyword evidence="2" id="KW-0812">Transmembrane</keyword>
<keyword evidence="2" id="KW-1133">Transmembrane helix</keyword>
<comment type="caution">
    <text evidence="3">The sequence shown here is derived from an EMBL/GenBank/DDBJ whole genome shotgun (WGS) entry which is preliminary data.</text>
</comment>
<evidence type="ECO:0000313" key="4">
    <source>
        <dbReference type="Proteomes" id="UP000316095"/>
    </source>
</evidence>
<dbReference type="EMBL" id="SJPG01000001">
    <property type="protein sequence ID" value="TWT61816.1"/>
    <property type="molecule type" value="Genomic_DNA"/>
</dbReference>
<protein>
    <recommendedName>
        <fullName evidence="5">Prepilin-type N-terminal cleavage/methylation domain-containing protein</fullName>
    </recommendedName>
</protein>
<feature type="transmembrane region" description="Helical" evidence="2">
    <location>
        <begin position="49"/>
        <end position="73"/>
    </location>
</feature>
<evidence type="ECO:0008006" key="5">
    <source>
        <dbReference type="Google" id="ProtNLM"/>
    </source>
</evidence>
<organism evidence="3 4">
    <name type="scientific">Rubinisphaera italica</name>
    <dbReference type="NCBI Taxonomy" id="2527969"/>
    <lineage>
        <taxon>Bacteria</taxon>
        <taxon>Pseudomonadati</taxon>
        <taxon>Planctomycetota</taxon>
        <taxon>Planctomycetia</taxon>
        <taxon>Planctomycetales</taxon>
        <taxon>Planctomycetaceae</taxon>
        <taxon>Rubinisphaera</taxon>
    </lineage>
</organism>
<keyword evidence="4" id="KW-1185">Reference proteome</keyword>
<dbReference type="Pfam" id="PF07963">
    <property type="entry name" value="N_methyl"/>
    <property type="match status" value="1"/>
</dbReference>
<evidence type="ECO:0000256" key="1">
    <source>
        <dbReference type="SAM" id="MobiDB-lite"/>
    </source>
</evidence>
<dbReference type="NCBIfam" id="TIGR02532">
    <property type="entry name" value="IV_pilin_GFxxxE"/>
    <property type="match status" value="1"/>
</dbReference>
<proteinExistence type="predicted"/>
<keyword evidence="2" id="KW-0472">Membrane</keyword>
<evidence type="ECO:0000313" key="3">
    <source>
        <dbReference type="EMBL" id="TWT61816.1"/>
    </source>
</evidence>